<feature type="chain" id="PRO_5002045815" evidence="1">
    <location>
        <begin position="23"/>
        <end position="28"/>
    </location>
</feature>
<proteinExistence type="predicted"/>
<dbReference type="EMBL" id="GBRH01186742">
    <property type="protein sequence ID" value="JAE11154.1"/>
    <property type="molecule type" value="Transcribed_RNA"/>
</dbReference>
<organism evidence="2">
    <name type="scientific">Arundo donax</name>
    <name type="common">Giant reed</name>
    <name type="synonym">Donax arundinaceus</name>
    <dbReference type="NCBI Taxonomy" id="35708"/>
    <lineage>
        <taxon>Eukaryota</taxon>
        <taxon>Viridiplantae</taxon>
        <taxon>Streptophyta</taxon>
        <taxon>Embryophyta</taxon>
        <taxon>Tracheophyta</taxon>
        <taxon>Spermatophyta</taxon>
        <taxon>Magnoliopsida</taxon>
        <taxon>Liliopsida</taxon>
        <taxon>Poales</taxon>
        <taxon>Poaceae</taxon>
        <taxon>PACMAD clade</taxon>
        <taxon>Arundinoideae</taxon>
        <taxon>Arundineae</taxon>
        <taxon>Arundo</taxon>
    </lineage>
</organism>
<reference evidence="2" key="2">
    <citation type="journal article" date="2015" name="Data Brief">
        <title>Shoot transcriptome of the giant reed, Arundo donax.</title>
        <authorList>
            <person name="Barrero R.A."/>
            <person name="Guerrero F.D."/>
            <person name="Moolhuijzen P."/>
            <person name="Goolsby J.A."/>
            <person name="Tidwell J."/>
            <person name="Bellgard S.E."/>
            <person name="Bellgard M.I."/>
        </authorList>
    </citation>
    <scope>NUCLEOTIDE SEQUENCE</scope>
    <source>
        <tissue evidence="2">Shoot tissue taken approximately 20 cm above the soil surface</tissue>
    </source>
</reference>
<accession>A0A0A9FIX0</accession>
<keyword evidence="1" id="KW-0732">Signal</keyword>
<feature type="signal peptide" evidence="1">
    <location>
        <begin position="1"/>
        <end position="22"/>
    </location>
</feature>
<name>A0A0A9FIX0_ARUDO</name>
<sequence>MRRVSQALLLLMLLAMLENINGSCSVER</sequence>
<reference evidence="2" key="1">
    <citation type="submission" date="2014-09" db="EMBL/GenBank/DDBJ databases">
        <authorList>
            <person name="Magalhaes I.L.F."/>
            <person name="Oliveira U."/>
            <person name="Santos F.R."/>
            <person name="Vidigal T.H.D.A."/>
            <person name="Brescovit A.D."/>
            <person name="Santos A.J."/>
        </authorList>
    </citation>
    <scope>NUCLEOTIDE SEQUENCE</scope>
    <source>
        <tissue evidence="2">Shoot tissue taken approximately 20 cm above the soil surface</tissue>
    </source>
</reference>
<evidence type="ECO:0000256" key="1">
    <source>
        <dbReference type="SAM" id="SignalP"/>
    </source>
</evidence>
<evidence type="ECO:0000313" key="2">
    <source>
        <dbReference type="EMBL" id="JAE11154.1"/>
    </source>
</evidence>
<protein>
    <submittedName>
        <fullName evidence="2">Uncharacterized protein</fullName>
    </submittedName>
</protein>
<dbReference type="AlphaFoldDB" id="A0A0A9FIX0"/>